<dbReference type="EMBL" id="FRCY01000018">
    <property type="protein sequence ID" value="SHN30864.1"/>
    <property type="molecule type" value="Genomic_DNA"/>
</dbReference>
<gene>
    <name evidence="3" type="ORF">SAMN04488057_11890</name>
</gene>
<dbReference type="InterPro" id="IPR032534">
    <property type="entry name" value="EcxA_zinc-bd"/>
</dbReference>
<organism evidence="3 4">
    <name type="scientific">Cyclobacterium lianum</name>
    <dbReference type="NCBI Taxonomy" id="388280"/>
    <lineage>
        <taxon>Bacteria</taxon>
        <taxon>Pseudomonadati</taxon>
        <taxon>Bacteroidota</taxon>
        <taxon>Cytophagia</taxon>
        <taxon>Cytophagales</taxon>
        <taxon>Cyclobacteriaceae</taxon>
        <taxon>Cyclobacterium</taxon>
    </lineage>
</organism>
<protein>
    <recommendedName>
        <fullName evidence="5">Peptidase</fullName>
    </recommendedName>
</protein>
<dbReference type="Pfam" id="PF16313">
    <property type="entry name" value="DUF4953"/>
    <property type="match status" value="1"/>
</dbReference>
<dbReference type="Gene3D" id="3.40.390.10">
    <property type="entry name" value="Collagenase (Catalytic Domain)"/>
    <property type="match status" value="1"/>
</dbReference>
<dbReference type="SUPFAM" id="SSF55486">
    <property type="entry name" value="Metalloproteases ('zincins'), catalytic domain"/>
    <property type="match status" value="1"/>
</dbReference>
<evidence type="ECO:0000313" key="3">
    <source>
        <dbReference type="EMBL" id="SHN30864.1"/>
    </source>
</evidence>
<dbReference type="Proteomes" id="UP000184513">
    <property type="component" value="Unassembled WGS sequence"/>
</dbReference>
<feature type="domain" description="EcxA zinc-binding" evidence="1">
    <location>
        <begin position="415"/>
        <end position="722"/>
    </location>
</feature>
<sequence length="833" mass="92486">MDLLKLRLILVCKLLFFAHGIDLMGQDTSSTSDGDSSIATLTRGMEKMEGFIDLYWDEAGGKIWMAIPETENEALYYPSLAAGLGSNDIGLDRGRISGAKIVSFIPVGNKLLLQANNYLYRVSSSNPSEQAAVDESFATSILWGFKIAGRGNQKILVDATDFFLQDALGVVETIKRNGQGNYKVDLSRSALYLPRTKSFPKNTEIEATITFTGDQAGPYIRQILPEPKAISLRLHHSFVSLPEPGFEMRSFDPRAGVNGISYYDYSTPISEPIEKQVIRRHRLVKKNPGTAPSEVENPIVYYIDPGTPEPIRTALTEGTRWWAEAFEKAGFINAFQVKLLPEDADPMDVRYHLVQWVHRSTRGWSYGGGVTDPRTGEIIKGKVTLGSLRVRQDYLIAQALAGNFDAENPDDQAIMDLALARMRQLAAHEVGHTLGLPHNYIASAKGRTSVMDYPHPSVRIKDGAIDLSDAYAEGIGEWDIAAIKMAYSTLPEGMEEQAALNQWIAEYKENGLDFLSDQDARPAGSAHPETHLWDNGSDPVTELKETLAIRKLVLNDFGAHKIPDGTPLAKLEELLVPVYMYHRYQVEAAAKLLGGVNYGYAIKGDKTTIHQTISREEQEKALSQILEILQAENLALPTQILNQLPPRPFGYNPNPRETFHRTTGLVFDPLSPAEIAAHHCLSLIFHPERASRLISQKAMDPRQIGLDEMIDLVLEATWMAPAQSGYAAEIKRSVEKLVLQHLMQLGSNSGTAAQVRAVALMKASALNDWIKSQDTADFSQKAHYMYCMDQINHFKENPDKEMMLLQPLPAPDGAPIGQMEENWISPICGTEHY</sequence>
<dbReference type="STRING" id="388280.SAMN04488057_11890"/>
<name>A0A1M7QIK9_9BACT</name>
<dbReference type="InterPro" id="IPR034032">
    <property type="entry name" value="Zn_MMP-like_bac"/>
</dbReference>
<dbReference type="CDD" id="cd04276">
    <property type="entry name" value="ZnMc_MMP_like_2"/>
    <property type="match status" value="1"/>
</dbReference>
<dbReference type="AlphaFoldDB" id="A0A1M7QIK9"/>
<dbReference type="PANTHER" id="PTHR38478:SF1">
    <property type="entry name" value="ZINC DEPENDENT METALLOPROTEASE DOMAIN LIPOPROTEIN"/>
    <property type="match status" value="1"/>
</dbReference>
<proteinExistence type="predicted"/>
<evidence type="ECO:0000259" key="2">
    <source>
        <dbReference type="Pfam" id="PF17148"/>
    </source>
</evidence>
<evidence type="ECO:0008006" key="5">
    <source>
        <dbReference type="Google" id="ProtNLM"/>
    </source>
</evidence>
<dbReference type="InterPro" id="IPR033413">
    <property type="entry name" value="DUF5117"/>
</dbReference>
<evidence type="ECO:0000259" key="1">
    <source>
        <dbReference type="Pfam" id="PF16313"/>
    </source>
</evidence>
<dbReference type="PANTHER" id="PTHR38478">
    <property type="entry name" value="PEPTIDASE M1A AND M12B"/>
    <property type="match status" value="1"/>
</dbReference>
<dbReference type="RefSeq" id="WP_084097525.1">
    <property type="nucleotide sequence ID" value="NZ_FRCY01000018.1"/>
</dbReference>
<evidence type="ECO:0000313" key="4">
    <source>
        <dbReference type="Proteomes" id="UP000184513"/>
    </source>
</evidence>
<dbReference type="Pfam" id="PF17148">
    <property type="entry name" value="DUF5117"/>
    <property type="match status" value="1"/>
</dbReference>
<accession>A0A1M7QIK9</accession>
<feature type="domain" description="DUF5117" evidence="2">
    <location>
        <begin position="97"/>
        <end position="286"/>
    </location>
</feature>
<dbReference type="GO" id="GO:0008237">
    <property type="term" value="F:metallopeptidase activity"/>
    <property type="evidence" value="ECO:0007669"/>
    <property type="project" value="InterPro"/>
</dbReference>
<reference evidence="3 4" key="1">
    <citation type="submission" date="2016-11" db="EMBL/GenBank/DDBJ databases">
        <authorList>
            <person name="Jaros S."/>
            <person name="Januszkiewicz K."/>
            <person name="Wedrychowicz H."/>
        </authorList>
    </citation>
    <scope>NUCLEOTIDE SEQUENCE [LARGE SCALE GENOMIC DNA]</scope>
    <source>
        <strain evidence="3 4">CGMCC 1.6102</strain>
    </source>
</reference>
<keyword evidence="4" id="KW-1185">Reference proteome</keyword>
<dbReference type="InterPro" id="IPR024079">
    <property type="entry name" value="MetalloPept_cat_dom_sf"/>
</dbReference>